<evidence type="ECO:0000313" key="3">
    <source>
        <dbReference type="Proteomes" id="UP000028194"/>
    </source>
</evidence>
<dbReference type="eggNOG" id="arCOG01055">
    <property type="taxonomic scope" value="Archaea"/>
</dbReference>
<evidence type="ECO:0000313" key="2">
    <source>
        <dbReference type="EMBL" id="AIF84310.1"/>
    </source>
</evidence>
<proteinExistence type="predicted"/>
<keyword evidence="3" id="KW-1185">Reference proteome</keyword>
<dbReference type="KEGG" id="nev:NTE_02256"/>
<dbReference type="AlphaFoldDB" id="A0A075MSZ2"/>
<gene>
    <name evidence="2" type="ORF">NTE_02256</name>
</gene>
<dbReference type="InterPro" id="IPR036388">
    <property type="entry name" value="WH-like_DNA-bd_sf"/>
</dbReference>
<dbReference type="Gene3D" id="1.10.10.10">
    <property type="entry name" value="Winged helix-like DNA-binding domain superfamily/Winged helix DNA-binding domain"/>
    <property type="match status" value="1"/>
</dbReference>
<dbReference type="InterPro" id="IPR036390">
    <property type="entry name" value="WH_DNA-bd_sf"/>
</dbReference>
<dbReference type="EMBL" id="CP007174">
    <property type="protein sequence ID" value="AIF84310.1"/>
    <property type="molecule type" value="Genomic_DNA"/>
</dbReference>
<dbReference type="STRING" id="1459636.NTE_02256"/>
<dbReference type="SUPFAM" id="SSF46785">
    <property type="entry name" value="Winged helix' DNA-binding domain"/>
    <property type="match status" value="1"/>
</dbReference>
<reference evidence="2 3" key="1">
    <citation type="journal article" date="2014" name="PLoS ONE">
        <title>Genome Sequence of Candidatus Nitrososphaera evergladensis from Group I.1b Enriched from Everglades Soil Reveals Novel Genomic Features of the Ammonia-Oxidizing Archaea.</title>
        <authorList>
            <person name="Zhalnina K.V."/>
            <person name="Dias R."/>
            <person name="Leonard M.T."/>
            <person name="Dorr de Quadros P."/>
            <person name="Camargo F.A."/>
            <person name="Drew J.C."/>
            <person name="Farmerie W.G."/>
            <person name="Daroub S.H."/>
            <person name="Triplett E.W."/>
        </authorList>
    </citation>
    <scope>NUCLEOTIDE SEQUENCE [LARGE SCALE GENOMIC DNA]</scope>
    <source>
        <strain evidence="2 3">SR1</strain>
    </source>
</reference>
<dbReference type="InterPro" id="IPR038723">
    <property type="entry name" value="ArnR1-like_HTH"/>
</dbReference>
<evidence type="ECO:0000259" key="1">
    <source>
        <dbReference type="Pfam" id="PF14947"/>
    </source>
</evidence>
<protein>
    <recommendedName>
        <fullName evidence="1">ArnR1-like winged helix-turn-helix domain-containing protein</fullName>
    </recommendedName>
</protein>
<organism evidence="2 3">
    <name type="scientific">Candidatus Nitrososphaera evergladensis SR1</name>
    <dbReference type="NCBI Taxonomy" id="1459636"/>
    <lineage>
        <taxon>Archaea</taxon>
        <taxon>Nitrososphaerota</taxon>
        <taxon>Nitrososphaeria</taxon>
        <taxon>Nitrososphaerales</taxon>
        <taxon>Nitrososphaeraceae</taxon>
        <taxon>Nitrososphaera</taxon>
    </lineage>
</organism>
<dbReference type="Proteomes" id="UP000028194">
    <property type="component" value="Chromosome"/>
</dbReference>
<dbReference type="HOGENOM" id="CLU_159725_0_0_2"/>
<accession>A0A075MSZ2</accession>
<sequence length="76" mass="8792">MLEEAEGGEVNQTMIMYKSFVSLQQLKQYLAILIDNGMLEYAAETRLYRTTEKGRAFRKAYDEVAGALRPKESRLR</sequence>
<dbReference type="Pfam" id="PF14947">
    <property type="entry name" value="HTH_45"/>
    <property type="match status" value="1"/>
</dbReference>
<name>A0A075MSZ2_9ARCH</name>
<feature type="domain" description="ArnR1-like winged helix-turn-helix" evidence="1">
    <location>
        <begin position="1"/>
        <end position="64"/>
    </location>
</feature>